<proteinExistence type="predicted"/>
<reference evidence="2" key="1">
    <citation type="journal article" date="2019" name="Int. J. Syst. Evol. Microbiol.">
        <title>The Global Catalogue of Microorganisms (GCM) 10K type strain sequencing project: providing services to taxonomists for standard genome sequencing and annotation.</title>
        <authorList>
            <consortium name="The Broad Institute Genomics Platform"/>
            <consortium name="The Broad Institute Genome Sequencing Center for Infectious Disease"/>
            <person name="Wu L."/>
            <person name="Ma J."/>
        </authorList>
    </citation>
    <scope>NUCLEOTIDE SEQUENCE [LARGE SCALE GENOMIC DNA]</scope>
    <source>
        <strain evidence="2">JCM 12393</strain>
    </source>
</reference>
<evidence type="ECO:0000313" key="2">
    <source>
        <dbReference type="Proteomes" id="UP001499863"/>
    </source>
</evidence>
<gene>
    <name evidence="1" type="ORF">GCM10009639_60170</name>
</gene>
<organism evidence="1 2">
    <name type="scientific">Kitasatospora putterlickiae</name>
    <dbReference type="NCBI Taxonomy" id="221725"/>
    <lineage>
        <taxon>Bacteria</taxon>
        <taxon>Bacillati</taxon>
        <taxon>Actinomycetota</taxon>
        <taxon>Actinomycetes</taxon>
        <taxon>Kitasatosporales</taxon>
        <taxon>Streptomycetaceae</taxon>
        <taxon>Kitasatospora</taxon>
    </lineage>
</organism>
<sequence>MADHRGRLLGAALLVATLGACTSSGPGGGKGDPLPVKPRAEAVAWARDVVEHLALVVEVRLNDKPAGTNFSRCFGKKREPFFEDRYELIYSATSDTPDVRHAEVVRRARDRLLGDGFEVTDFRVRTDGTPRSLVAARHPGSRHQVSVRSGEGGDSLAFVVITPCLQEPPGG</sequence>
<evidence type="ECO:0008006" key="3">
    <source>
        <dbReference type="Google" id="ProtNLM"/>
    </source>
</evidence>
<accession>A0ABP4J3T3</accession>
<comment type="caution">
    <text evidence="1">The sequence shown here is derived from an EMBL/GenBank/DDBJ whole genome shotgun (WGS) entry which is preliminary data.</text>
</comment>
<dbReference type="RefSeq" id="WP_344343250.1">
    <property type="nucleotide sequence ID" value="NZ_BAAAKJ010000372.1"/>
</dbReference>
<dbReference type="Proteomes" id="UP001499863">
    <property type="component" value="Unassembled WGS sequence"/>
</dbReference>
<dbReference type="PROSITE" id="PS51257">
    <property type="entry name" value="PROKAR_LIPOPROTEIN"/>
    <property type="match status" value="1"/>
</dbReference>
<keyword evidence="2" id="KW-1185">Reference proteome</keyword>
<dbReference type="EMBL" id="BAAAKJ010000372">
    <property type="protein sequence ID" value="GAA1409716.1"/>
    <property type="molecule type" value="Genomic_DNA"/>
</dbReference>
<name>A0ABP4J3T3_9ACTN</name>
<protein>
    <recommendedName>
        <fullName evidence="3">Lipoprotein</fullName>
    </recommendedName>
</protein>
<evidence type="ECO:0000313" key="1">
    <source>
        <dbReference type="EMBL" id="GAA1409716.1"/>
    </source>
</evidence>